<keyword evidence="1" id="KW-0479">Metal-binding</keyword>
<dbReference type="PROSITE" id="PS50157">
    <property type="entry name" value="ZINC_FINGER_C2H2_2"/>
    <property type="match status" value="1"/>
</dbReference>
<keyword evidence="5" id="KW-1185">Reference proteome</keyword>
<reference evidence="4 5" key="1">
    <citation type="submission" date="2015-07" db="EMBL/GenBank/DDBJ databases">
        <title>Emmonsia species relationships and genome sequence.</title>
        <authorList>
            <consortium name="The Broad Institute Genomics Platform"/>
            <person name="Cuomo C.A."/>
            <person name="Munoz J.F."/>
            <person name="Imamovic A."/>
            <person name="Priest M.E."/>
            <person name="Young S."/>
            <person name="Clay O.K."/>
            <person name="McEwen J.G."/>
        </authorList>
    </citation>
    <scope>NUCLEOTIDE SEQUENCE [LARGE SCALE GENOMIC DNA]</scope>
    <source>
        <strain evidence="4 5">UAMH 9510</strain>
    </source>
</reference>
<dbReference type="STRING" id="1447872.A0A1J9QLV6"/>
<dbReference type="Gene3D" id="3.30.160.60">
    <property type="entry name" value="Classic Zinc Finger"/>
    <property type="match status" value="1"/>
</dbReference>
<evidence type="ECO:0000313" key="4">
    <source>
        <dbReference type="EMBL" id="OJD16181.1"/>
    </source>
</evidence>
<dbReference type="AlphaFoldDB" id="A0A1J9QLV6"/>
<evidence type="ECO:0000259" key="3">
    <source>
        <dbReference type="PROSITE" id="PS50157"/>
    </source>
</evidence>
<dbReference type="OrthoDB" id="4188803at2759"/>
<dbReference type="InterPro" id="IPR013087">
    <property type="entry name" value="Znf_C2H2_type"/>
</dbReference>
<protein>
    <recommendedName>
        <fullName evidence="3">C2H2-type domain-containing protein</fullName>
    </recommendedName>
</protein>
<comment type="caution">
    <text evidence="4">The sequence shown here is derived from an EMBL/GenBank/DDBJ whole genome shotgun (WGS) entry which is preliminary data.</text>
</comment>
<evidence type="ECO:0000256" key="1">
    <source>
        <dbReference type="PROSITE-ProRule" id="PRU00042"/>
    </source>
</evidence>
<organism evidence="4 5">
    <name type="scientific">Emergomyces pasteurianus Ep9510</name>
    <dbReference type="NCBI Taxonomy" id="1447872"/>
    <lineage>
        <taxon>Eukaryota</taxon>
        <taxon>Fungi</taxon>
        <taxon>Dikarya</taxon>
        <taxon>Ascomycota</taxon>
        <taxon>Pezizomycotina</taxon>
        <taxon>Eurotiomycetes</taxon>
        <taxon>Eurotiomycetidae</taxon>
        <taxon>Onygenales</taxon>
        <taxon>Ajellomycetaceae</taxon>
        <taxon>Emergomyces</taxon>
    </lineage>
</organism>
<gene>
    <name evidence="4" type="ORF">AJ78_03613</name>
</gene>
<dbReference type="PROSITE" id="PS00028">
    <property type="entry name" value="ZINC_FINGER_C2H2_1"/>
    <property type="match status" value="1"/>
</dbReference>
<accession>A0A1J9QLV6</accession>
<dbReference type="SUPFAM" id="SSF57667">
    <property type="entry name" value="beta-beta-alpha zinc fingers"/>
    <property type="match status" value="1"/>
</dbReference>
<dbReference type="VEuPathDB" id="FungiDB:AJ78_03613"/>
<dbReference type="GO" id="GO:0008270">
    <property type="term" value="F:zinc ion binding"/>
    <property type="evidence" value="ECO:0007669"/>
    <property type="project" value="UniProtKB-KW"/>
</dbReference>
<evidence type="ECO:0000313" key="5">
    <source>
        <dbReference type="Proteomes" id="UP000182235"/>
    </source>
</evidence>
<dbReference type="Proteomes" id="UP000182235">
    <property type="component" value="Unassembled WGS sequence"/>
</dbReference>
<proteinExistence type="predicted"/>
<name>A0A1J9QLV6_9EURO</name>
<keyword evidence="1" id="KW-0863">Zinc-finger</keyword>
<sequence>MGRHRVKKQEVNDNSDRIHLTTALNTDAKVKPYDCRFCDRSYGRKDLVVRHEKTLHEEEWNNTQRFIKKETNNSSGYSSSRRKSQLSSTSGSDELKSPAPPTRIPHRYGVADGLPHFSIQRAALLGSSDENDFNGKSYLPQANYNYLYPLTPRTQETVDYPHDSLIPDQYYVEEQYAHPYNHPMSEQSAETYEEPNVMPVDPNLLEGMNTKI</sequence>
<feature type="region of interest" description="Disordered" evidence="2">
    <location>
        <begin position="71"/>
        <end position="107"/>
    </location>
</feature>
<dbReference type="EMBL" id="LGRN01000119">
    <property type="protein sequence ID" value="OJD16181.1"/>
    <property type="molecule type" value="Genomic_DNA"/>
</dbReference>
<feature type="domain" description="C2H2-type" evidence="3">
    <location>
        <begin position="33"/>
        <end position="61"/>
    </location>
</feature>
<feature type="compositionally biased region" description="Low complexity" evidence="2">
    <location>
        <begin position="74"/>
        <end position="92"/>
    </location>
</feature>
<keyword evidence="1" id="KW-0862">Zinc</keyword>
<dbReference type="InterPro" id="IPR036236">
    <property type="entry name" value="Znf_C2H2_sf"/>
</dbReference>
<evidence type="ECO:0000256" key="2">
    <source>
        <dbReference type="SAM" id="MobiDB-lite"/>
    </source>
</evidence>